<dbReference type="InterPro" id="IPR003961">
    <property type="entry name" value="FN3_dom"/>
</dbReference>
<dbReference type="SUPFAM" id="SSF51126">
    <property type="entry name" value="Pectin lyase-like"/>
    <property type="match status" value="1"/>
</dbReference>
<evidence type="ECO:0000256" key="1">
    <source>
        <dbReference type="ARBA" id="ARBA00022729"/>
    </source>
</evidence>
<keyword evidence="4" id="KW-1185">Reference proteome</keyword>
<dbReference type="Gene3D" id="2.60.40.10">
    <property type="entry name" value="Immunoglobulins"/>
    <property type="match status" value="1"/>
</dbReference>
<dbReference type="InterPro" id="IPR011050">
    <property type="entry name" value="Pectin_lyase_fold/virulence"/>
</dbReference>
<dbReference type="STRING" id="497964.CfE428DRAFT_4679"/>
<protein>
    <submittedName>
        <fullName evidence="3">Autotransporter-associated beta strand repeat protein</fullName>
    </submittedName>
</protein>
<dbReference type="InterPro" id="IPR029058">
    <property type="entry name" value="AB_hydrolase_fold"/>
</dbReference>
<feature type="compositionally biased region" description="Basic and acidic residues" evidence="2">
    <location>
        <begin position="1247"/>
        <end position="1261"/>
    </location>
</feature>
<dbReference type="eggNOG" id="COG5297">
    <property type="taxonomic scope" value="Bacteria"/>
</dbReference>
<reference evidence="3 4" key="1">
    <citation type="journal article" date="2011" name="J. Bacteriol.">
        <title>Genome sequence of Chthoniobacter flavus Ellin428, an aerobic heterotrophic soil bacterium.</title>
        <authorList>
            <person name="Kant R."/>
            <person name="van Passel M.W."/>
            <person name="Palva A."/>
            <person name="Lucas S."/>
            <person name="Lapidus A."/>
            <person name="Glavina Del Rio T."/>
            <person name="Dalin E."/>
            <person name="Tice H."/>
            <person name="Bruce D."/>
            <person name="Goodwin L."/>
            <person name="Pitluck S."/>
            <person name="Larimer F.W."/>
            <person name="Land M.L."/>
            <person name="Hauser L."/>
            <person name="Sangwan P."/>
            <person name="de Vos W.M."/>
            <person name="Janssen P.H."/>
            <person name="Smidt H."/>
        </authorList>
    </citation>
    <scope>NUCLEOTIDE SEQUENCE [LARGE SCALE GENOMIC DNA]</scope>
    <source>
        <strain evidence="3 4">Ellin428</strain>
    </source>
</reference>
<dbReference type="InterPro" id="IPR013783">
    <property type="entry name" value="Ig-like_fold"/>
</dbReference>
<dbReference type="NCBIfam" id="TIGR02601">
    <property type="entry name" value="autotrns_rpt"/>
    <property type="match status" value="2"/>
</dbReference>
<evidence type="ECO:0000313" key="4">
    <source>
        <dbReference type="Proteomes" id="UP000005824"/>
    </source>
</evidence>
<dbReference type="SUPFAM" id="SSF53474">
    <property type="entry name" value="alpha/beta-Hydrolases"/>
    <property type="match status" value="1"/>
</dbReference>
<sequence>MIRTPWEKHPTDSVSTMKINVPPFCHAAHVSAAGRSHPGRSVFILTALLFLLCGSLLRAGTWSQGTGLFSGITLGALQNPSVINRTWPQVVNYDLNLNSWLYDVYVPPGYDGSKPYGVVVYITSDPSTGIVLQTASKDKNVIWIAPRNVGNNANSADRYGAALLAIYRAKELFNIDPRRAYTSGKSGGARTASGLAFYHSEVIHGTAPSSGFALPRLAEVTPDYIPNTSGQSDSYFDYSDQPFLYYYLTDNALHNSIEASGRANKLRSYIITRYDDYREDYFVEGFHCAFEPQGQTCFLYDGPGTHQDATDAEMEEAIDYLDRNDIFPVNANITAGAGGFFGMTNISQSGASAVEATSGGNTTYTLTPTLTAMAVAKSGSTFYWDNANGSTVRWLWEVKNAAPANQKTCFGLWFANETWGGGAPISVTTGSNPGILVTITQNGSQNRMIISARPDSGGEVVFYDGYFSFVPAYSTAWTATQTGYLTGTGSPVEIRMDLNQGRWQLTFNGIKLDGATNSIASGTQISRDNKRSIFGYWEAAVGGAMFWKHDLYTARSNTWSPLTKSIFTAATGALSGAGATPSPMELRYVIASDPNLPDPPLVGPTGLAGSFSSGAVNLTWDAFAGETGGYTIERSSVSGGPYTTLQSGISGTSYLDSTVTAGTIYYYTVFATTASGNTALAPELAVGVGSQVDTWVGGGADGNWQTAANWNTPSAAGHTLSFAGTTRLSNTNNFPTNTSFADLMFNAGAGAFTLTGNAITLTGNITNNVTYPQTVNLPMALSTGAHNLTPNTGNLTMGGVISGNGSVSKTGSGTATISTANTYTGGTTVTAGTLTFGNASALSTGAVTLNGGTLKAGGGFTLANNIAVTGASGFEMAGFNATLSGSLSGSGALTLTNSGAASTMTFGNNSGYSGTLTVNSGAAVSFNSPNAGSTSAAWVFNDATAGRVRVNVGNNTLSFGSLSGSGQFVNNTNSTTSVLSVGAANTSTTFAGTIKDNGTGILALLKTGTGTLGLSGASAYSGGTTINAGTIGVAGANGANTNLGTGSVTVNMGGILRAGYSVSSNQNISTTANNITIAGGSVYADDANQHLTGAITVSASGGVLGSTYNAGNNSAAEKDKGLALDGVVSGAGALTIQHTRINTGNSYDTSFVAFSNNANTYSGTVTINENTTTSEGGVYLGVNGSTALQNATVATSAIPGRQPEVRPQSHCVQNGAWLRDDWRDQRQRPAGVDRLRSSQSRLRHRCDRADPRRQQCERDLLGGHQRTGQSGQDGRRDADVIRHEHLFRSNDDQ</sequence>
<evidence type="ECO:0000313" key="3">
    <source>
        <dbReference type="EMBL" id="EDY17940.1"/>
    </source>
</evidence>
<dbReference type="Pfam" id="PF12951">
    <property type="entry name" value="PATR"/>
    <property type="match status" value="2"/>
</dbReference>
<accession>B4D6Y9</accession>
<dbReference type="InParanoid" id="B4D6Y9"/>
<dbReference type="SUPFAM" id="SSF49265">
    <property type="entry name" value="Fibronectin type III"/>
    <property type="match status" value="1"/>
</dbReference>
<dbReference type="InterPro" id="IPR036116">
    <property type="entry name" value="FN3_sf"/>
</dbReference>
<gene>
    <name evidence="3" type="ORF">CfE428DRAFT_4679</name>
</gene>
<dbReference type="eggNOG" id="COG3210">
    <property type="taxonomic scope" value="Bacteria"/>
</dbReference>
<feature type="region of interest" description="Disordered" evidence="2">
    <location>
        <begin position="1228"/>
        <end position="1279"/>
    </location>
</feature>
<comment type="caution">
    <text evidence="3">The sequence shown here is derived from an EMBL/GenBank/DDBJ whole genome shotgun (WGS) entry which is preliminary data.</text>
</comment>
<dbReference type="Gene3D" id="3.40.50.1820">
    <property type="entry name" value="alpha/beta hydrolase"/>
    <property type="match status" value="1"/>
</dbReference>
<evidence type="ECO:0000256" key="2">
    <source>
        <dbReference type="SAM" id="MobiDB-lite"/>
    </source>
</evidence>
<dbReference type="CDD" id="cd00063">
    <property type="entry name" value="FN3"/>
    <property type="match status" value="1"/>
</dbReference>
<dbReference type="EMBL" id="ABVL01000016">
    <property type="protein sequence ID" value="EDY17940.1"/>
    <property type="molecule type" value="Genomic_DNA"/>
</dbReference>
<dbReference type="Proteomes" id="UP000005824">
    <property type="component" value="Unassembled WGS sequence"/>
</dbReference>
<proteinExistence type="predicted"/>
<organism evidence="3 4">
    <name type="scientific">Chthoniobacter flavus Ellin428</name>
    <dbReference type="NCBI Taxonomy" id="497964"/>
    <lineage>
        <taxon>Bacteria</taxon>
        <taxon>Pseudomonadati</taxon>
        <taxon>Verrucomicrobiota</taxon>
        <taxon>Spartobacteria</taxon>
        <taxon>Chthoniobacterales</taxon>
        <taxon>Chthoniobacteraceae</taxon>
        <taxon>Chthoniobacter</taxon>
    </lineage>
</organism>
<keyword evidence="1" id="KW-0732">Signal</keyword>
<name>B4D6Y9_9BACT</name>
<dbReference type="InterPro" id="IPR013425">
    <property type="entry name" value="Autotrns_rpt"/>
</dbReference>